<dbReference type="AlphaFoldDB" id="A0AA88RRR0"/>
<dbReference type="EMBL" id="JAVXUO010000622">
    <property type="protein sequence ID" value="KAK2990744.1"/>
    <property type="molecule type" value="Genomic_DNA"/>
</dbReference>
<organism evidence="2 3">
    <name type="scientific">Escallonia rubra</name>
    <dbReference type="NCBI Taxonomy" id="112253"/>
    <lineage>
        <taxon>Eukaryota</taxon>
        <taxon>Viridiplantae</taxon>
        <taxon>Streptophyta</taxon>
        <taxon>Embryophyta</taxon>
        <taxon>Tracheophyta</taxon>
        <taxon>Spermatophyta</taxon>
        <taxon>Magnoliopsida</taxon>
        <taxon>eudicotyledons</taxon>
        <taxon>Gunneridae</taxon>
        <taxon>Pentapetalae</taxon>
        <taxon>asterids</taxon>
        <taxon>campanulids</taxon>
        <taxon>Escalloniales</taxon>
        <taxon>Escalloniaceae</taxon>
        <taxon>Escallonia</taxon>
    </lineage>
</organism>
<evidence type="ECO:0000313" key="3">
    <source>
        <dbReference type="Proteomes" id="UP001187471"/>
    </source>
</evidence>
<reference evidence="2" key="1">
    <citation type="submission" date="2022-12" db="EMBL/GenBank/DDBJ databases">
        <title>Draft genome assemblies for two species of Escallonia (Escalloniales).</title>
        <authorList>
            <person name="Chanderbali A."/>
            <person name="Dervinis C."/>
            <person name="Anghel I."/>
            <person name="Soltis D."/>
            <person name="Soltis P."/>
            <person name="Zapata F."/>
        </authorList>
    </citation>
    <scope>NUCLEOTIDE SEQUENCE</scope>
    <source>
        <strain evidence="2">UCBG92.1500</strain>
        <tissue evidence="2">Leaf</tissue>
    </source>
</reference>
<keyword evidence="3" id="KW-1185">Reference proteome</keyword>
<accession>A0AA88RRR0</accession>
<name>A0AA88RRR0_9ASTE</name>
<gene>
    <name evidence="2" type="ORF">RJ640_003812</name>
</gene>
<dbReference type="Proteomes" id="UP001187471">
    <property type="component" value="Unassembled WGS sequence"/>
</dbReference>
<protein>
    <recommendedName>
        <fullName evidence="1">GAG-pre-integrase domain-containing protein</fullName>
    </recommendedName>
</protein>
<evidence type="ECO:0000259" key="1">
    <source>
        <dbReference type="Pfam" id="PF13976"/>
    </source>
</evidence>
<sequence>MVVRVADGDGFQTDFPSSLKALYGDLSNSYVMNYNIVNDSATWSARLGHIGQDKMTRLARECLLGPLAKVNLQTCEPCLAGKACMKPLRKAVKATQPLELVYSNLTSIKF</sequence>
<evidence type="ECO:0000313" key="2">
    <source>
        <dbReference type="EMBL" id="KAK2990744.1"/>
    </source>
</evidence>
<feature type="domain" description="GAG-pre-integrase" evidence="1">
    <location>
        <begin position="29"/>
        <end position="82"/>
    </location>
</feature>
<dbReference type="InterPro" id="IPR025724">
    <property type="entry name" value="GAG-pre-integrase_dom"/>
</dbReference>
<comment type="caution">
    <text evidence="2">The sequence shown here is derived from an EMBL/GenBank/DDBJ whole genome shotgun (WGS) entry which is preliminary data.</text>
</comment>
<dbReference type="Pfam" id="PF13976">
    <property type="entry name" value="gag_pre-integrs"/>
    <property type="match status" value="1"/>
</dbReference>
<proteinExistence type="predicted"/>